<dbReference type="CDD" id="cd06127">
    <property type="entry name" value="DEDDh"/>
    <property type="match status" value="1"/>
</dbReference>
<evidence type="ECO:0000313" key="10">
    <source>
        <dbReference type="RefSeq" id="XP_022135594.1"/>
    </source>
</evidence>
<comment type="similarity">
    <text evidence="7">Belongs to the exonuclease superfamily. TREX family.</text>
</comment>
<sequence>MITVPMCFSILRVPKFGVHTLANFWRTNFHPLNRNYGHSSWYDQLCFRIYNLEGGQNKRWTRKSITTKAGRKVKNNPSSKPSDIRNEILEGSVSTSCTVSINKTEKSETQKLQYCDIQQTFTKKKELTRPVTVIAFDIETTGFSRKKDRIVEIAFQDLSGGENSTFQTLINPECYIPNSLVHGITSRMVSRPDVPRMKDLIPILLQFVLSRQKPDGYILLVAHNARTFDVPFLLNEFSRCSFDIPQDWLFLDNMILARQLMISSDSKLSKISLQALREYYSIPLVGSAHRAMSDVMSLSLILQRLTFDLKLEIPDLIERSFTASDLIKKNKD</sequence>
<dbReference type="KEGG" id="mcha:111007515"/>
<comment type="cofactor">
    <cofactor evidence="1">
        <name>Mg(2+)</name>
        <dbReference type="ChEBI" id="CHEBI:18420"/>
    </cofactor>
</comment>
<dbReference type="SMART" id="SM00479">
    <property type="entry name" value="EXOIII"/>
    <property type="match status" value="1"/>
</dbReference>
<evidence type="ECO:0000256" key="1">
    <source>
        <dbReference type="ARBA" id="ARBA00001946"/>
    </source>
</evidence>
<evidence type="ECO:0000313" key="9">
    <source>
        <dbReference type="Proteomes" id="UP000504603"/>
    </source>
</evidence>
<dbReference type="InterPro" id="IPR012337">
    <property type="entry name" value="RNaseH-like_sf"/>
</dbReference>
<dbReference type="SUPFAM" id="SSF53098">
    <property type="entry name" value="Ribonuclease H-like"/>
    <property type="match status" value="1"/>
</dbReference>
<dbReference type="OrthoDB" id="10250935at2759"/>
<dbReference type="GO" id="GO:0008296">
    <property type="term" value="F:3'-5'-DNA exonuclease activity"/>
    <property type="evidence" value="ECO:0007669"/>
    <property type="project" value="TreeGrafter"/>
</dbReference>
<dbReference type="GeneID" id="111007515"/>
<keyword evidence="2" id="KW-0540">Nuclease</keyword>
<dbReference type="Pfam" id="PF00929">
    <property type="entry name" value="RNase_T"/>
    <property type="match status" value="1"/>
</dbReference>
<dbReference type="InterPro" id="IPR036397">
    <property type="entry name" value="RNaseH_sf"/>
</dbReference>
<evidence type="ECO:0000256" key="3">
    <source>
        <dbReference type="ARBA" id="ARBA00022723"/>
    </source>
</evidence>
<evidence type="ECO:0000256" key="2">
    <source>
        <dbReference type="ARBA" id="ARBA00022722"/>
    </source>
</evidence>
<dbReference type="PANTHER" id="PTHR13058:SF19">
    <property type="entry name" value="LD40940P"/>
    <property type="match status" value="1"/>
</dbReference>
<evidence type="ECO:0000256" key="4">
    <source>
        <dbReference type="ARBA" id="ARBA00022801"/>
    </source>
</evidence>
<proteinExistence type="inferred from homology"/>
<evidence type="ECO:0000256" key="7">
    <source>
        <dbReference type="ARBA" id="ARBA00025769"/>
    </source>
</evidence>
<keyword evidence="3" id="KW-0479">Metal-binding</keyword>
<evidence type="ECO:0000256" key="6">
    <source>
        <dbReference type="ARBA" id="ARBA00022842"/>
    </source>
</evidence>
<keyword evidence="6" id="KW-0460">Magnesium</keyword>
<gene>
    <name evidence="10" type="primary">LOC111007515</name>
</gene>
<evidence type="ECO:0000259" key="8">
    <source>
        <dbReference type="SMART" id="SM00479"/>
    </source>
</evidence>
<dbReference type="FunFam" id="3.30.420.10:FF:000081">
    <property type="entry name" value="Exonuclease DPD1 chloroplastic/mitochondrial"/>
    <property type="match status" value="1"/>
</dbReference>
<keyword evidence="9" id="KW-1185">Reference proteome</keyword>
<dbReference type="Proteomes" id="UP000504603">
    <property type="component" value="Unplaced"/>
</dbReference>
<dbReference type="GO" id="GO:0003676">
    <property type="term" value="F:nucleic acid binding"/>
    <property type="evidence" value="ECO:0007669"/>
    <property type="project" value="InterPro"/>
</dbReference>
<dbReference type="GO" id="GO:0046872">
    <property type="term" value="F:metal ion binding"/>
    <property type="evidence" value="ECO:0007669"/>
    <property type="project" value="UniProtKB-KW"/>
</dbReference>
<dbReference type="RefSeq" id="XP_022135594.1">
    <property type="nucleotide sequence ID" value="XM_022279902.1"/>
</dbReference>
<name>A0A6J1C1V8_MOMCH</name>
<dbReference type="PANTHER" id="PTHR13058">
    <property type="entry name" value="THREE PRIME REPAIR EXONUCLEASE 1, 2"/>
    <property type="match status" value="1"/>
</dbReference>
<keyword evidence="5 10" id="KW-0269">Exonuclease</keyword>
<organism evidence="9 10">
    <name type="scientific">Momordica charantia</name>
    <name type="common">Bitter gourd</name>
    <name type="synonym">Balsam pear</name>
    <dbReference type="NCBI Taxonomy" id="3673"/>
    <lineage>
        <taxon>Eukaryota</taxon>
        <taxon>Viridiplantae</taxon>
        <taxon>Streptophyta</taxon>
        <taxon>Embryophyta</taxon>
        <taxon>Tracheophyta</taxon>
        <taxon>Spermatophyta</taxon>
        <taxon>Magnoliopsida</taxon>
        <taxon>eudicotyledons</taxon>
        <taxon>Gunneridae</taxon>
        <taxon>Pentapetalae</taxon>
        <taxon>rosids</taxon>
        <taxon>fabids</taxon>
        <taxon>Cucurbitales</taxon>
        <taxon>Cucurbitaceae</taxon>
        <taxon>Momordiceae</taxon>
        <taxon>Momordica</taxon>
    </lineage>
</organism>
<evidence type="ECO:0000256" key="5">
    <source>
        <dbReference type="ARBA" id="ARBA00022839"/>
    </source>
</evidence>
<dbReference type="GO" id="GO:0005737">
    <property type="term" value="C:cytoplasm"/>
    <property type="evidence" value="ECO:0007669"/>
    <property type="project" value="TreeGrafter"/>
</dbReference>
<dbReference type="AlphaFoldDB" id="A0A6J1C1V8"/>
<accession>A0A6J1C1V8</accession>
<feature type="domain" description="Exonuclease" evidence="8">
    <location>
        <begin position="132"/>
        <end position="311"/>
    </location>
</feature>
<dbReference type="InterPro" id="IPR013520">
    <property type="entry name" value="Ribonucl_H"/>
</dbReference>
<dbReference type="GO" id="GO:0006308">
    <property type="term" value="P:DNA catabolic process"/>
    <property type="evidence" value="ECO:0007669"/>
    <property type="project" value="TreeGrafter"/>
</dbReference>
<protein>
    <submittedName>
        <fullName evidence="10">Exonuclease DPD1, chloroplastic/mitochondrial</fullName>
    </submittedName>
</protein>
<dbReference type="InterPro" id="IPR040393">
    <property type="entry name" value="TREX1/2"/>
</dbReference>
<reference evidence="10" key="1">
    <citation type="submission" date="2025-08" db="UniProtKB">
        <authorList>
            <consortium name="RefSeq"/>
        </authorList>
    </citation>
    <scope>IDENTIFICATION</scope>
    <source>
        <strain evidence="10">OHB3-1</strain>
    </source>
</reference>
<dbReference type="Gene3D" id="3.30.420.10">
    <property type="entry name" value="Ribonuclease H-like superfamily/Ribonuclease H"/>
    <property type="match status" value="1"/>
</dbReference>
<keyword evidence="4" id="KW-0378">Hydrolase</keyword>